<dbReference type="OrthoDB" id="9787435at2"/>
<dbReference type="InterPro" id="IPR052711">
    <property type="entry name" value="Zinc_ADH-like"/>
</dbReference>
<dbReference type="CDD" id="cd08276">
    <property type="entry name" value="MDR7"/>
    <property type="match status" value="1"/>
</dbReference>
<evidence type="ECO:0000259" key="1">
    <source>
        <dbReference type="SMART" id="SM00829"/>
    </source>
</evidence>
<dbReference type="InterPro" id="IPR011032">
    <property type="entry name" value="GroES-like_sf"/>
</dbReference>
<dbReference type="Gene3D" id="3.40.50.720">
    <property type="entry name" value="NAD(P)-binding Rossmann-like Domain"/>
    <property type="match status" value="1"/>
</dbReference>
<dbReference type="PANTHER" id="PTHR45033">
    <property type="match status" value="1"/>
</dbReference>
<dbReference type="EMBL" id="PVNP01000142">
    <property type="protein sequence ID" value="PRO73132.1"/>
    <property type="molecule type" value="Genomic_DNA"/>
</dbReference>
<dbReference type="RefSeq" id="WP_105934913.1">
    <property type="nucleotide sequence ID" value="NZ_PVNP01000142.1"/>
</dbReference>
<dbReference type="SMART" id="SM00829">
    <property type="entry name" value="PKS_ER"/>
    <property type="match status" value="1"/>
</dbReference>
<dbReference type="SUPFAM" id="SSF51735">
    <property type="entry name" value="NAD(P)-binding Rossmann-fold domains"/>
    <property type="match status" value="1"/>
</dbReference>
<sequence length="337" mass="35522">MRAIVTADPDNGLDGLKVTDIPEPAAPKGDQILVRLLGSSLNFHDLGVAMGTLNKVQDRILLADGAGIVEAVGDAVTDFTPGDEVVSCFFPDWQAGGPQIGDFSRTPGDGIDGYARDKVVTPQSWFTKAPKGWTATESSTITTAGLTAWRALVTEGNIKAGDKVLLLGTGGVSVYALQLAKGMGAKVAITSSSNDKLEQAKALGADFTVNYKEDENWGETVAQWSAGGVDVVVEVGGPGTLTQSITACRVGGKIVLIGVLTGMTGDIPTALMMLKQIRLQGIVVGNRQEQQDMVKALEQLAIKPVIDKTFALEELADAFRYELSAAHFGKIAIDYTR</sequence>
<feature type="domain" description="Enoyl reductase (ER)" evidence="1">
    <location>
        <begin position="12"/>
        <end position="333"/>
    </location>
</feature>
<reference evidence="3" key="1">
    <citation type="journal article" date="2020" name="Int. J. Syst. Evol. Microbiol.">
        <title>Alteromonas alba sp. nov., a marine bacterium isolated from the seawater of the West Pacific Ocean.</title>
        <authorList>
            <person name="Sun C."/>
            <person name="Wu Y.-H."/>
            <person name="Xamxidin M."/>
            <person name="Cheng H."/>
            <person name="Xu X.-W."/>
        </authorList>
    </citation>
    <scope>NUCLEOTIDE SEQUENCE [LARGE SCALE GENOMIC DNA]</scope>
    <source>
        <strain evidence="3">190</strain>
    </source>
</reference>
<dbReference type="GO" id="GO:0016491">
    <property type="term" value="F:oxidoreductase activity"/>
    <property type="evidence" value="ECO:0007669"/>
    <property type="project" value="InterPro"/>
</dbReference>
<name>A0A2S9V9L2_9ALTE</name>
<dbReference type="InterPro" id="IPR013149">
    <property type="entry name" value="ADH-like_C"/>
</dbReference>
<keyword evidence="3" id="KW-1185">Reference proteome</keyword>
<comment type="caution">
    <text evidence="2">The sequence shown here is derived from an EMBL/GenBank/DDBJ whole genome shotgun (WGS) entry which is preliminary data.</text>
</comment>
<dbReference type="InterPro" id="IPR036291">
    <property type="entry name" value="NAD(P)-bd_dom_sf"/>
</dbReference>
<proteinExistence type="predicted"/>
<dbReference type="Proteomes" id="UP000238949">
    <property type="component" value="Unassembled WGS sequence"/>
</dbReference>
<dbReference type="SUPFAM" id="SSF50129">
    <property type="entry name" value="GroES-like"/>
    <property type="match status" value="1"/>
</dbReference>
<protein>
    <submittedName>
        <fullName evidence="2">NAD(P)-dependent alcohol dehydrogenase</fullName>
    </submittedName>
</protein>
<dbReference type="Pfam" id="PF08240">
    <property type="entry name" value="ADH_N"/>
    <property type="match status" value="1"/>
</dbReference>
<dbReference type="PANTHER" id="PTHR45033:SF2">
    <property type="entry name" value="ZINC-TYPE ALCOHOL DEHYDROGENASE-LIKE PROTEIN C1773.06C"/>
    <property type="match status" value="1"/>
</dbReference>
<dbReference type="InterPro" id="IPR020843">
    <property type="entry name" value="ER"/>
</dbReference>
<dbReference type="Pfam" id="PF00107">
    <property type="entry name" value="ADH_zinc_N"/>
    <property type="match status" value="1"/>
</dbReference>
<accession>A0A2S9V9L2</accession>
<evidence type="ECO:0000313" key="3">
    <source>
        <dbReference type="Proteomes" id="UP000238949"/>
    </source>
</evidence>
<dbReference type="Gene3D" id="3.90.180.10">
    <property type="entry name" value="Medium-chain alcohol dehydrogenases, catalytic domain"/>
    <property type="match status" value="1"/>
</dbReference>
<organism evidence="2 3">
    <name type="scientific">Alteromonas alba</name>
    <dbReference type="NCBI Taxonomy" id="2079529"/>
    <lineage>
        <taxon>Bacteria</taxon>
        <taxon>Pseudomonadati</taxon>
        <taxon>Pseudomonadota</taxon>
        <taxon>Gammaproteobacteria</taxon>
        <taxon>Alteromonadales</taxon>
        <taxon>Alteromonadaceae</taxon>
        <taxon>Alteromonas/Salinimonas group</taxon>
        <taxon>Alteromonas</taxon>
    </lineage>
</organism>
<evidence type="ECO:0000313" key="2">
    <source>
        <dbReference type="EMBL" id="PRO73132.1"/>
    </source>
</evidence>
<dbReference type="InterPro" id="IPR013154">
    <property type="entry name" value="ADH-like_N"/>
</dbReference>
<gene>
    <name evidence="2" type="ORF">C6Y40_12825</name>
</gene>
<dbReference type="AlphaFoldDB" id="A0A2S9V9L2"/>